<name>A0AAE8N5B1_9PEZI</name>
<keyword evidence="3" id="KW-1185">Reference proteome</keyword>
<evidence type="ECO:0000256" key="1">
    <source>
        <dbReference type="SAM" id="SignalP"/>
    </source>
</evidence>
<accession>A0AAE8N5B1</accession>
<feature type="chain" id="PRO_5042197914" evidence="1">
    <location>
        <begin position="21"/>
        <end position="123"/>
    </location>
</feature>
<evidence type="ECO:0000313" key="2">
    <source>
        <dbReference type="EMBL" id="SPO06457.1"/>
    </source>
</evidence>
<sequence length="123" mass="13470">MKFSTFAAAAALALAPTTSAWRIYLYNWKDGNADGGYITNSGPGGTGERCHGTGDMNNKISSIRWYSKNSETNPTSQCDVTFYNSLGCQDRLAGPYTLNFLADASVWDADNKITSYKTRCWAI</sequence>
<gene>
    <name evidence="2" type="ORF">DNG_09147</name>
</gene>
<organism evidence="2 3">
    <name type="scientific">Cephalotrichum gorgonifer</name>
    <dbReference type="NCBI Taxonomy" id="2041049"/>
    <lineage>
        <taxon>Eukaryota</taxon>
        <taxon>Fungi</taxon>
        <taxon>Dikarya</taxon>
        <taxon>Ascomycota</taxon>
        <taxon>Pezizomycotina</taxon>
        <taxon>Sordariomycetes</taxon>
        <taxon>Hypocreomycetidae</taxon>
        <taxon>Microascales</taxon>
        <taxon>Microascaceae</taxon>
        <taxon>Cephalotrichum</taxon>
    </lineage>
</organism>
<proteinExistence type="predicted"/>
<feature type="signal peptide" evidence="1">
    <location>
        <begin position="1"/>
        <end position="20"/>
    </location>
</feature>
<keyword evidence="1" id="KW-0732">Signal</keyword>
<comment type="caution">
    <text evidence="2">The sequence shown here is derived from an EMBL/GenBank/DDBJ whole genome shotgun (WGS) entry which is preliminary data.</text>
</comment>
<protein>
    <submittedName>
        <fullName evidence="2">Uncharacterized protein</fullName>
    </submittedName>
</protein>
<dbReference type="AlphaFoldDB" id="A0AAE8N5B1"/>
<evidence type="ECO:0000313" key="3">
    <source>
        <dbReference type="Proteomes" id="UP001187682"/>
    </source>
</evidence>
<dbReference type="Proteomes" id="UP001187682">
    <property type="component" value="Unassembled WGS sequence"/>
</dbReference>
<dbReference type="EMBL" id="ONZQ02000015">
    <property type="protein sequence ID" value="SPO06457.1"/>
    <property type="molecule type" value="Genomic_DNA"/>
</dbReference>
<reference evidence="2" key="1">
    <citation type="submission" date="2018-03" db="EMBL/GenBank/DDBJ databases">
        <authorList>
            <person name="Guldener U."/>
        </authorList>
    </citation>
    <scope>NUCLEOTIDE SEQUENCE</scope>
</reference>